<organism evidence="1">
    <name type="scientific">Kwoniella dejecticola CBS 10117</name>
    <dbReference type="NCBI Taxonomy" id="1296121"/>
    <lineage>
        <taxon>Eukaryota</taxon>
        <taxon>Fungi</taxon>
        <taxon>Dikarya</taxon>
        <taxon>Basidiomycota</taxon>
        <taxon>Agaricomycotina</taxon>
        <taxon>Tremellomycetes</taxon>
        <taxon>Tremellales</taxon>
        <taxon>Cryptococcaceae</taxon>
        <taxon>Kwoniella</taxon>
    </lineage>
</organism>
<dbReference type="EMBL" id="CP144530">
    <property type="protein sequence ID" value="WWC58909.1"/>
    <property type="molecule type" value="Genomic_DNA"/>
</dbReference>
<dbReference type="AlphaFoldDB" id="A0A1A6AHU0"/>
<sequence>MIDYKYLTEEDRAHFLERGWIQVPNAVNPQYLDPWMENLWVRLGEDPNDPSTWKEEYLKMPRHREVPYEEYCTPEAWGKLCEIVGGENRMHPYRERYAGDQFIINFGSDKYDGLHEKGEKPDPQQATGYHIDNDWYRQFLDSAGNALTLIFLYTDVLENGGGTFLVEDAIPGVCKYLEDHPEGLDHPYDELVQHAYQCKKFTQIVGKKGDLFITHQLLPHSHAPNYRRYARVITNPHINMRENHNLDRADGDYNLCEQVILKALGRDHVSFTPTRDRLIQYPRTAFFKVARVKEELARMQADFEAKGLDPESVDSVYLRGENAVQEHKKRNGYDKEWGPNGVIQKGTGIGVEVRAVHDDDTVIPSPVVQ</sequence>
<dbReference type="SUPFAM" id="SSF51197">
    <property type="entry name" value="Clavaminate synthase-like"/>
    <property type="match status" value="1"/>
</dbReference>
<dbReference type="VEuPathDB" id="FungiDB:I303_01463"/>
<proteinExistence type="predicted"/>
<reference evidence="2" key="3">
    <citation type="submission" date="2024-02" db="EMBL/GenBank/DDBJ databases">
        <title>Comparative genomics of Cryptococcus and Kwoniella reveals pathogenesis evolution and contrasting modes of karyotype evolution via chromosome fusion or intercentromeric recombination.</title>
        <authorList>
            <person name="Coelho M.A."/>
            <person name="David-Palma M."/>
            <person name="Shea T."/>
            <person name="Bowers K."/>
            <person name="McGinley-Smith S."/>
            <person name="Mohammad A.W."/>
            <person name="Gnirke A."/>
            <person name="Yurkov A.M."/>
            <person name="Nowrousian M."/>
            <person name="Sun S."/>
            <person name="Cuomo C.A."/>
            <person name="Heitman J."/>
        </authorList>
    </citation>
    <scope>NUCLEOTIDE SEQUENCE</scope>
    <source>
        <strain evidence="2">CBS 10117</strain>
    </source>
</reference>
<name>A0A1A6AHU0_9TREE</name>
<keyword evidence="3" id="KW-1185">Reference proteome</keyword>
<dbReference type="OrthoDB" id="4664297at2759"/>
<evidence type="ECO:0000313" key="3">
    <source>
        <dbReference type="Proteomes" id="UP000078595"/>
    </source>
</evidence>
<accession>A0A1A6AHU0</accession>
<evidence type="ECO:0000313" key="2">
    <source>
        <dbReference type="EMBL" id="WWC58909.1"/>
    </source>
</evidence>
<reference evidence="1" key="1">
    <citation type="submission" date="2013-07" db="EMBL/GenBank/DDBJ databases">
        <title>The Genome Sequence of Cryptococcus dejecticola CBS10117.</title>
        <authorList>
            <consortium name="The Broad Institute Genome Sequencing Platform"/>
            <person name="Cuomo C."/>
            <person name="Litvintseva A."/>
            <person name="Chen Y."/>
            <person name="Heitman J."/>
            <person name="Sun S."/>
            <person name="Springer D."/>
            <person name="Dromer F."/>
            <person name="Young S.K."/>
            <person name="Zeng Q."/>
            <person name="Gargeya S."/>
            <person name="Fitzgerald M."/>
            <person name="Abouelleil A."/>
            <person name="Alvarado L."/>
            <person name="Berlin A.M."/>
            <person name="Chapman S.B."/>
            <person name="Dewar J."/>
            <person name="Goldberg J."/>
            <person name="Griggs A."/>
            <person name="Gujja S."/>
            <person name="Hansen M."/>
            <person name="Howarth C."/>
            <person name="Imamovic A."/>
            <person name="Larimer J."/>
            <person name="McCowan C."/>
            <person name="Murphy C."/>
            <person name="Pearson M."/>
            <person name="Priest M."/>
            <person name="Roberts A."/>
            <person name="Saif S."/>
            <person name="Shea T."/>
            <person name="Sykes S."/>
            <person name="Wortman J."/>
            <person name="Nusbaum C."/>
            <person name="Birren B."/>
        </authorList>
    </citation>
    <scope>NUCLEOTIDE SEQUENCE [LARGE SCALE GENOMIC DNA]</scope>
    <source>
        <strain evidence="1">CBS 10117</strain>
    </source>
</reference>
<gene>
    <name evidence="1" type="ORF">I303_01463</name>
    <name evidence="2" type="ORF">I303_101454</name>
</gene>
<dbReference type="KEGG" id="kdj:28965162"/>
<reference evidence="2" key="2">
    <citation type="submission" date="2013-07" db="EMBL/GenBank/DDBJ databases">
        <authorList>
            <consortium name="The Broad Institute Genome Sequencing Platform"/>
            <person name="Cuomo C."/>
            <person name="Litvintseva A."/>
            <person name="Chen Y."/>
            <person name="Heitman J."/>
            <person name="Sun S."/>
            <person name="Springer D."/>
            <person name="Dromer F."/>
            <person name="Young S.K."/>
            <person name="Zeng Q."/>
            <person name="Gargeya S."/>
            <person name="Fitzgerald M."/>
            <person name="Abouelleil A."/>
            <person name="Alvarado L."/>
            <person name="Berlin A.M."/>
            <person name="Chapman S.B."/>
            <person name="Dewar J."/>
            <person name="Goldberg J."/>
            <person name="Griggs A."/>
            <person name="Gujja S."/>
            <person name="Hansen M."/>
            <person name="Howarth C."/>
            <person name="Imamovic A."/>
            <person name="Larimer J."/>
            <person name="McCowan C."/>
            <person name="Murphy C."/>
            <person name="Pearson M."/>
            <person name="Priest M."/>
            <person name="Roberts A."/>
            <person name="Saif S."/>
            <person name="Shea T."/>
            <person name="Sykes S."/>
            <person name="Wortman J."/>
            <person name="Nusbaum C."/>
            <person name="Birren B."/>
        </authorList>
    </citation>
    <scope>NUCLEOTIDE SEQUENCE</scope>
    <source>
        <strain evidence="2">CBS 10117</strain>
    </source>
</reference>
<protein>
    <submittedName>
        <fullName evidence="1">Uncharacterized protein</fullName>
    </submittedName>
</protein>
<evidence type="ECO:0000313" key="1">
    <source>
        <dbReference type="EMBL" id="OBR89634.1"/>
    </source>
</evidence>
<dbReference type="EMBL" id="KI894027">
    <property type="protein sequence ID" value="OBR89634.1"/>
    <property type="molecule type" value="Genomic_DNA"/>
</dbReference>
<dbReference type="RefSeq" id="XP_018267476.1">
    <property type="nucleotide sequence ID" value="XM_018404822.1"/>
</dbReference>
<dbReference type="Proteomes" id="UP000078595">
    <property type="component" value="Chromosome 1"/>
</dbReference>
<dbReference type="GeneID" id="28965162"/>
<dbReference type="Gene3D" id="2.60.120.620">
    <property type="entry name" value="q2cbj1_9rhob like domain"/>
    <property type="match status" value="1"/>
</dbReference>